<dbReference type="KEGG" id="rsz:108827064"/>
<evidence type="ECO:0000256" key="3">
    <source>
        <dbReference type="ARBA" id="ARBA00013229"/>
    </source>
</evidence>
<protein>
    <recommendedName>
        <fullName evidence="3">pectinesterase</fullName>
        <ecNumber evidence="3">3.1.1.11</ecNumber>
    </recommendedName>
</protein>
<dbReference type="InterPro" id="IPR011050">
    <property type="entry name" value="Pectin_lyase_fold/virulence"/>
</dbReference>
<dbReference type="PANTHER" id="PTHR31321:SF92">
    <property type="entry name" value="PECTINESTERASE CATALYTIC DOMAIN-CONTAINING PROTEIN"/>
    <property type="match status" value="1"/>
</dbReference>
<keyword evidence="11" id="KW-1185">Reference proteome</keyword>
<comment type="function">
    <text evidence="8">Acts in the modification of cell walls via demethylesterification of cell wall pectin.</text>
</comment>
<keyword evidence="4" id="KW-0378">Hydrolase</keyword>
<dbReference type="InterPro" id="IPR012334">
    <property type="entry name" value="Pectin_lyas_fold"/>
</dbReference>
<comment type="catalytic activity">
    <reaction evidence="7">
        <text>[(1-&gt;4)-alpha-D-galacturonosyl methyl ester](n) + n H2O = [(1-&gt;4)-alpha-D-galacturonosyl](n) + n methanol + n H(+)</text>
        <dbReference type="Rhea" id="RHEA:22380"/>
        <dbReference type="Rhea" id="RHEA-COMP:14570"/>
        <dbReference type="Rhea" id="RHEA-COMP:14573"/>
        <dbReference type="ChEBI" id="CHEBI:15377"/>
        <dbReference type="ChEBI" id="CHEBI:15378"/>
        <dbReference type="ChEBI" id="CHEBI:17790"/>
        <dbReference type="ChEBI" id="CHEBI:140522"/>
        <dbReference type="ChEBI" id="CHEBI:140523"/>
        <dbReference type="EC" id="3.1.1.11"/>
    </reaction>
</comment>
<dbReference type="Gene3D" id="2.160.20.10">
    <property type="entry name" value="Single-stranded right-handed beta-helix, Pectin lyase-like"/>
    <property type="match status" value="1"/>
</dbReference>
<dbReference type="InterPro" id="IPR000070">
    <property type="entry name" value="Pectinesterase_cat"/>
</dbReference>
<gene>
    <name evidence="12" type="primary">LOC108827064</name>
</gene>
<dbReference type="Pfam" id="PF01095">
    <property type="entry name" value="Pectinesterase"/>
    <property type="match status" value="1"/>
</dbReference>
<dbReference type="RefSeq" id="XP_018455913.1">
    <property type="nucleotide sequence ID" value="XM_018600411.1"/>
</dbReference>
<dbReference type="OrthoDB" id="2019149at2759"/>
<evidence type="ECO:0000256" key="1">
    <source>
        <dbReference type="ARBA" id="ARBA00005184"/>
    </source>
</evidence>
<dbReference type="GO" id="GO:0030599">
    <property type="term" value="F:pectinesterase activity"/>
    <property type="evidence" value="ECO:0007669"/>
    <property type="project" value="UniProtKB-EC"/>
</dbReference>
<dbReference type="FunFam" id="2.160.20.10:FF:000013">
    <property type="entry name" value="Pectinesterase"/>
    <property type="match status" value="1"/>
</dbReference>
<reference evidence="11" key="1">
    <citation type="journal article" date="2019" name="Database">
        <title>The radish genome database (RadishGD): an integrated information resource for radish genomics.</title>
        <authorList>
            <person name="Yu H.J."/>
            <person name="Baek S."/>
            <person name="Lee Y.J."/>
            <person name="Cho A."/>
            <person name="Mun J.H."/>
        </authorList>
    </citation>
    <scope>NUCLEOTIDE SEQUENCE [LARGE SCALE GENOMIC DNA]</scope>
    <source>
        <strain evidence="11">cv. WK10039</strain>
    </source>
</reference>
<dbReference type="SUPFAM" id="SSF51126">
    <property type="entry name" value="Pectin lyase-like"/>
    <property type="match status" value="1"/>
</dbReference>
<keyword evidence="9" id="KW-0732">Signal</keyword>
<name>A0A6J0L7S5_RAPSA</name>
<proteinExistence type="inferred from homology"/>
<evidence type="ECO:0000256" key="8">
    <source>
        <dbReference type="ARBA" id="ARBA00057335"/>
    </source>
</evidence>
<sequence>MKFLICLLALSFLNLMANSSRVSPHGLEHKQPKDFNIDIIKTVVVGQSGETDFKTVQAAIDSIPSGNNNWIKIHLKNGIYVEKIVIPIQKQKIIIQGNNPSEVIVQYNDAGQADSSGPIVVNAEYFVAINVTFKNSYNSRTSLVPHKEIKVAPSIVLMADKAWFYGCSFISVQDTLADFVGRHYFKNCYIEGAIDFIWGGGQSIYEKCVIYVKGVTKDESVKSGALMAGFITAQGRQSEQDTSGFVFKYCTIKGDGKAYLGRAYRDYSRVVFYATSMSNVIVPQGWDAWHYKGKEDKITFAEVNCTGEGANKQGRVEWDKNLSDRDIAPLVKTKTFISGDGWMTTLPSSLSSL</sequence>
<evidence type="ECO:0000256" key="4">
    <source>
        <dbReference type="ARBA" id="ARBA00022801"/>
    </source>
</evidence>
<comment type="similarity">
    <text evidence="2">Belongs to the pectinesterase family.</text>
</comment>
<evidence type="ECO:0000256" key="2">
    <source>
        <dbReference type="ARBA" id="ARBA00008891"/>
    </source>
</evidence>
<feature type="signal peptide" evidence="9">
    <location>
        <begin position="1"/>
        <end position="19"/>
    </location>
</feature>
<evidence type="ECO:0000256" key="6">
    <source>
        <dbReference type="ARBA" id="ARBA00023180"/>
    </source>
</evidence>
<feature type="chain" id="PRO_5026992937" description="pectinesterase" evidence="9">
    <location>
        <begin position="20"/>
        <end position="353"/>
    </location>
</feature>
<dbReference type="PANTHER" id="PTHR31321">
    <property type="entry name" value="ACYL-COA THIOESTER HYDROLASE YBHC-RELATED"/>
    <property type="match status" value="1"/>
</dbReference>
<dbReference type="Proteomes" id="UP000504610">
    <property type="component" value="Chromosome 9"/>
</dbReference>
<evidence type="ECO:0000313" key="11">
    <source>
        <dbReference type="Proteomes" id="UP000504610"/>
    </source>
</evidence>
<accession>A0A6J0L7S5</accession>
<evidence type="ECO:0000256" key="7">
    <source>
        <dbReference type="ARBA" id="ARBA00047928"/>
    </source>
</evidence>
<keyword evidence="5" id="KW-0063">Aspartyl esterase</keyword>
<dbReference type="AlphaFoldDB" id="A0A6J0L7S5"/>
<dbReference type="GO" id="GO:0045490">
    <property type="term" value="P:pectin catabolic process"/>
    <property type="evidence" value="ECO:0007669"/>
    <property type="project" value="UniProtKB-UniPathway"/>
</dbReference>
<evidence type="ECO:0000256" key="5">
    <source>
        <dbReference type="ARBA" id="ARBA00023085"/>
    </source>
</evidence>
<evidence type="ECO:0000259" key="10">
    <source>
        <dbReference type="Pfam" id="PF01095"/>
    </source>
</evidence>
<comment type="pathway">
    <text evidence="1">Glycan metabolism; pectin degradation; 2-dehydro-3-deoxy-D-gluconate from pectin: step 1/5.</text>
</comment>
<evidence type="ECO:0000256" key="9">
    <source>
        <dbReference type="SAM" id="SignalP"/>
    </source>
</evidence>
<feature type="domain" description="Pectinesterase catalytic" evidence="10">
    <location>
        <begin position="43"/>
        <end position="339"/>
    </location>
</feature>
<dbReference type="GO" id="GO:0042545">
    <property type="term" value="P:cell wall modification"/>
    <property type="evidence" value="ECO:0007669"/>
    <property type="project" value="InterPro"/>
</dbReference>
<dbReference type="UniPathway" id="UPA00545">
    <property type="reaction ID" value="UER00823"/>
</dbReference>
<organism evidence="11 12">
    <name type="scientific">Raphanus sativus</name>
    <name type="common">Radish</name>
    <name type="synonym">Raphanus raphanistrum var. sativus</name>
    <dbReference type="NCBI Taxonomy" id="3726"/>
    <lineage>
        <taxon>Eukaryota</taxon>
        <taxon>Viridiplantae</taxon>
        <taxon>Streptophyta</taxon>
        <taxon>Embryophyta</taxon>
        <taxon>Tracheophyta</taxon>
        <taxon>Spermatophyta</taxon>
        <taxon>Magnoliopsida</taxon>
        <taxon>eudicotyledons</taxon>
        <taxon>Gunneridae</taxon>
        <taxon>Pentapetalae</taxon>
        <taxon>rosids</taxon>
        <taxon>malvids</taxon>
        <taxon>Brassicales</taxon>
        <taxon>Brassicaceae</taxon>
        <taxon>Brassiceae</taxon>
        <taxon>Raphanus</taxon>
    </lineage>
</organism>
<evidence type="ECO:0000313" key="12">
    <source>
        <dbReference type="RefSeq" id="XP_018455913.1"/>
    </source>
</evidence>
<reference evidence="12" key="2">
    <citation type="submission" date="2025-08" db="UniProtKB">
        <authorList>
            <consortium name="RefSeq"/>
        </authorList>
    </citation>
    <scope>IDENTIFICATION</scope>
    <source>
        <tissue evidence="12">Leaf</tissue>
    </source>
</reference>
<keyword evidence="6" id="KW-0325">Glycoprotein</keyword>
<dbReference type="GeneID" id="108827064"/>
<dbReference type="EC" id="3.1.1.11" evidence="3"/>